<evidence type="ECO:0000313" key="2">
    <source>
        <dbReference type="EMBL" id="CAH3124869.1"/>
    </source>
</evidence>
<accession>A0ABN8NXE8</accession>
<feature type="non-terminal residue" evidence="2">
    <location>
        <position position="105"/>
    </location>
</feature>
<feature type="non-terminal residue" evidence="2">
    <location>
        <position position="1"/>
    </location>
</feature>
<evidence type="ECO:0000313" key="3">
    <source>
        <dbReference type="Proteomes" id="UP001159405"/>
    </source>
</evidence>
<protein>
    <submittedName>
        <fullName evidence="2">Uncharacterized protein</fullName>
    </submittedName>
</protein>
<reference evidence="2 3" key="1">
    <citation type="submission" date="2022-05" db="EMBL/GenBank/DDBJ databases">
        <authorList>
            <consortium name="Genoscope - CEA"/>
            <person name="William W."/>
        </authorList>
    </citation>
    <scope>NUCLEOTIDE SEQUENCE [LARGE SCALE GENOMIC DNA]</scope>
</reference>
<comment type="caution">
    <text evidence="2">The sequence shown here is derived from an EMBL/GenBank/DDBJ whole genome shotgun (WGS) entry which is preliminary data.</text>
</comment>
<dbReference type="Proteomes" id="UP001159405">
    <property type="component" value="Unassembled WGS sequence"/>
</dbReference>
<organism evidence="2 3">
    <name type="scientific">Porites lobata</name>
    <dbReference type="NCBI Taxonomy" id="104759"/>
    <lineage>
        <taxon>Eukaryota</taxon>
        <taxon>Metazoa</taxon>
        <taxon>Cnidaria</taxon>
        <taxon>Anthozoa</taxon>
        <taxon>Hexacorallia</taxon>
        <taxon>Scleractinia</taxon>
        <taxon>Fungiina</taxon>
        <taxon>Poritidae</taxon>
        <taxon>Porites</taxon>
    </lineage>
</organism>
<name>A0ABN8NXE8_9CNID</name>
<dbReference type="EMBL" id="CALNXK010000040">
    <property type="protein sequence ID" value="CAH3124869.1"/>
    <property type="molecule type" value="Genomic_DNA"/>
</dbReference>
<sequence>IHQLIIKYETSRGRKLSIEEWRTLCKTLGVEREFLDRVQSQEKGRNPENIKTRKGGPHLSDQQEKDLCKVLEERLGGTEELLKALFPQKRIYQLIFKYETSRGRP</sequence>
<gene>
    <name evidence="2" type="ORF">PLOB_00031440</name>
</gene>
<proteinExistence type="predicted"/>
<evidence type="ECO:0000256" key="1">
    <source>
        <dbReference type="SAM" id="MobiDB-lite"/>
    </source>
</evidence>
<feature type="region of interest" description="Disordered" evidence="1">
    <location>
        <begin position="38"/>
        <end position="63"/>
    </location>
</feature>
<keyword evidence="3" id="KW-1185">Reference proteome</keyword>
<feature type="compositionally biased region" description="Basic and acidic residues" evidence="1">
    <location>
        <begin position="38"/>
        <end position="51"/>
    </location>
</feature>